<dbReference type="OrthoDB" id="3297985at2"/>
<dbReference type="RefSeq" id="WP_153452261.1">
    <property type="nucleotide sequence ID" value="NZ_WEGJ01000008.1"/>
</dbReference>
<organism evidence="2 3">
    <name type="scientific">Streptomyces smaragdinus</name>
    <dbReference type="NCBI Taxonomy" id="2585196"/>
    <lineage>
        <taxon>Bacteria</taxon>
        <taxon>Bacillati</taxon>
        <taxon>Actinomycetota</taxon>
        <taxon>Actinomycetes</taxon>
        <taxon>Kitasatosporales</taxon>
        <taxon>Streptomycetaceae</taxon>
        <taxon>Streptomyces</taxon>
    </lineage>
</organism>
<feature type="transmembrane region" description="Helical" evidence="1">
    <location>
        <begin position="21"/>
        <end position="41"/>
    </location>
</feature>
<keyword evidence="1" id="KW-1133">Transmembrane helix</keyword>
<comment type="caution">
    <text evidence="2">The sequence shown here is derived from an EMBL/GenBank/DDBJ whole genome shotgun (WGS) entry which is preliminary data.</text>
</comment>
<sequence>MTAAGRALRAEWTKLRTVPSTWWLAGTAIALMVIVGAGTVSGVSTDHCPTPAGCHEDTVKLSLTGIWLGQAAAAVLGALALSSEYGTGTIRATLTAMPRRPGVLAAKAVVVAAVVALAGAAGVAISLLTARLMLPGNGFTRAAGYPPASLADGPTLRAAVGTVLVLVLVALIGLGLAAILRDTAAALTAALALLYLAPLLRTVIPDDRWVHRLDRYAPMPAGLSVQATKNLAQLAIGPWPGLGVLAAYAGAALVAGAVVLRVRDV</sequence>
<proteinExistence type="predicted"/>
<gene>
    <name evidence="2" type="ORF">SRB5_27650</name>
</gene>
<feature type="transmembrane region" description="Helical" evidence="1">
    <location>
        <begin position="61"/>
        <end position="81"/>
    </location>
</feature>
<feature type="transmembrane region" description="Helical" evidence="1">
    <location>
        <begin position="184"/>
        <end position="204"/>
    </location>
</feature>
<feature type="transmembrane region" description="Helical" evidence="1">
    <location>
        <begin position="239"/>
        <end position="260"/>
    </location>
</feature>
<evidence type="ECO:0000256" key="1">
    <source>
        <dbReference type="SAM" id="Phobius"/>
    </source>
</evidence>
<feature type="transmembrane region" description="Helical" evidence="1">
    <location>
        <begin position="156"/>
        <end position="177"/>
    </location>
</feature>
<dbReference type="GO" id="GO:0140359">
    <property type="term" value="F:ABC-type transporter activity"/>
    <property type="evidence" value="ECO:0007669"/>
    <property type="project" value="InterPro"/>
</dbReference>
<keyword evidence="3" id="KW-1185">Reference proteome</keyword>
<keyword evidence="1" id="KW-0812">Transmembrane</keyword>
<evidence type="ECO:0000313" key="3">
    <source>
        <dbReference type="Proteomes" id="UP000466345"/>
    </source>
</evidence>
<evidence type="ECO:0000313" key="2">
    <source>
        <dbReference type="EMBL" id="MQY12629.1"/>
    </source>
</evidence>
<evidence type="ECO:0008006" key="4">
    <source>
        <dbReference type="Google" id="ProtNLM"/>
    </source>
</evidence>
<dbReference type="EMBL" id="WEGJ01000008">
    <property type="protein sequence ID" value="MQY12629.1"/>
    <property type="molecule type" value="Genomic_DNA"/>
</dbReference>
<dbReference type="GO" id="GO:0005886">
    <property type="term" value="C:plasma membrane"/>
    <property type="evidence" value="ECO:0007669"/>
    <property type="project" value="UniProtKB-SubCell"/>
</dbReference>
<reference evidence="2 3" key="1">
    <citation type="submission" date="2019-10" db="EMBL/GenBank/DDBJ databases">
        <title>Streptomyces smaragdinus sp. nov. and Streptomyces fabii sp. nov., isolated from the gut of fungus growing-termite Macrotermes natalensis.</title>
        <authorList>
            <person name="Schwitalla J."/>
            <person name="Benndorf R."/>
            <person name="Martin K."/>
            <person name="De Beer W."/>
            <person name="Kaster A.-K."/>
            <person name="Vollmers J."/>
            <person name="Poulsen M."/>
            <person name="Beemelmanns C."/>
        </authorList>
    </citation>
    <scope>NUCLEOTIDE SEQUENCE [LARGE SCALE GENOMIC DNA]</scope>
    <source>
        <strain evidence="2 3">RB5</strain>
    </source>
</reference>
<accession>A0A7K0CGM6</accession>
<keyword evidence="1" id="KW-0472">Membrane</keyword>
<feature type="transmembrane region" description="Helical" evidence="1">
    <location>
        <begin position="102"/>
        <end position="128"/>
    </location>
</feature>
<name>A0A7K0CGM6_9ACTN</name>
<dbReference type="Proteomes" id="UP000466345">
    <property type="component" value="Unassembled WGS sequence"/>
</dbReference>
<protein>
    <recommendedName>
        <fullName evidence="4">ABC transporter permease</fullName>
    </recommendedName>
</protein>
<dbReference type="AlphaFoldDB" id="A0A7K0CGM6"/>